<keyword evidence="2 5" id="KW-0489">Methyltransferase</keyword>
<evidence type="ECO:0000256" key="1">
    <source>
        <dbReference type="ARBA" id="ARBA00008361"/>
    </source>
</evidence>
<comment type="similarity">
    <text evidence="1">Belongs to the methyltransferase superfamily.</text>
</comment>
<dbReference type="PANTHER" id="PTHR44942:SF4">
    <property type="entry name" value="METHYLTRANSFERASE TYPE 11 DOMAIN-CONTAINING PROTEIN"/>
    <property type="match status" value="1"/>
</dbReference>
<dbReference type="RefSeq" id="WP_344083799.1">
    <property type="nucleotide sequence ID" value="NZ_BAAAHB010000001.1"/>
</dbReference>
<evidence type="ECO:0000256" key="2">
    <source>
        <dbReference type="ARBA" id="ARBA00022603"/>
    </source>
</evidence>
<name>A0ABN0ZCR8_9ACTN</name>
<proteinExistence type="inferred from homology"/>
<dbReference type="InterPro" id="IPR013216">
    <property type="entry name" value="Methyltransf_11"/>
</dbReference>
<dbReference type="GO" id="GO:0032259">
    <property type="term" value="P:methylation"/>
    <property type="evidence" value="ECO:0007669"/>
    <property type="project" value="UniProtKB-KW"/>
</dbReference>
<reference evidence="5 6" key="1">
    <citation type="journal article" date="2019" name="Int. J. Syst. Evol. Microbiol.">
        <title>The Global Catalogue of Microorganisms (GCM) 10K type strain sequencing project: providing services to taxonomists for standard genome sequencing and annotation.</title>
        <authorList>
            <consortium name="The Broad Institute Genomics Platform"/>
            <consortium name="The Broad Institute Genome Sequencing Center for Infectious Disease"/>
            <person name="Wu L."/>
            <person name="Ma J."/>
        </authorList>
    </citation>
    <scope>NUCLEOTIDE SEQUENCE [LARGE SCALE GENOMIC DNA]</scope>
    <source>
        <strain evidence="5 6">JCM 10649</strain>
    </source>
</reference>
<keyword evidence="6" id="KW-1185">Reference proteome</keyword>
<gene>
    <name evidence="5" type="ORF">GCM10009544_01660</name>
</gene>
<dbReference type="Pfam" id="PF08241">
    <property type="entry name" value="Methyltransf_11"/>
    <property type="match status" value="1"/>
</dbReference>
<dbReference type="PANTHER" id="PTHR44942">
    <property type="entry name" value="METHYLTRANSF_11 DOMAIN-CONTAINING PROTEIN"/>
    <property type="match status" value="1"/>
</dbReference>
<dbReference type="EMBL" id="BAAAHB010000001">
    <property type="protein sequence ID" value="GAA0442574.1"/>
    <property type="molecule type" value="Genomic_DNA"/>
</dbReference>
<dbReference type="InterPro" id="IPR029063">
    <property type="entry name" value="SAM-dependent_MTases_sf"/>
</dbReference>
<organism evidence="5 6">
    <name type="scientific">Streptomyces stramineus</name>
    <dbReference type="NCBI Taxonomy" id="173861"/>
    <lineage>
        <taxon>Bacteria</taxon>
        <taxon>Bacillati</taxon>
        <taxon>Actinomycetota</taxon>
        <taxon>Actinomycetes</taxon>
        <taxon>Kitasatosporales</taxon>
        <taxon>Streptomycetaceae</taxon>
        <taxon>Streptomyces</taxon>
    </lineage>
</organism>
<dbReference type="InterPro" id="IPR051052">
    <property type="entry name" value="Diverse_substrate_MTase"/>
</dbReference>
<comment type="caution">
    <text evidence="5">The sequence shown here is derived from an EMBL/GenBank/DDBJ whole genome shotgun (WGS) entry which is preliminary data.</text>
</comment>
<evidence type="ECO:0000256" key="3">
    <source>
        <dbReference type="ARBA" id="ARBA00022679"/>
    </source>
</evidence>
<dbReference type="CDD" id="cd02440">
    <property type="entry name" value="AdoMet_MTases"/>
    <property type="match status" value="1"/>
</dbReference>
<dbReference type="Proteomes" id="UP001499895">
    <property type="component" value="Unassembled WGS sequence"/>
</dbReference>
<evidence type="ECO:0000313" key="5">
    <source>
        <dbReference type="EMBL" id="GAA0442574.1"/>
    </source>
</evidence>
<protein>
    <submittedName>
        <fullName evidence="5">Class I SAM-dependent methyltransferase</fullName>
    </submittedName>
</protein>
<accession>A0ABN0ZCR8</accession>
<keyword evidence="3" id="KW-0808">Transferase</keyword>
<sequence length="257" mass="27874">MKINTQTARAGSFGTAAAAYDRGRPPYPAEAIDWLLPPQAQRILDLGAGTGKLTVDLHRRGLDVVAVEPSDGMREQLSRVLPDVPALAGTAERIPLDDDSLDAVLVAQAWHWVNTAQALPEVARVLAPGGQLGLLWSNVRDARVDWLVELERIVGGPGSEPSAGAGRVDEVEDGVAAAESFFGLVERHTAEWNYRLTHDMLVDLVVSRSRFITLPEAQQSALLAEVRSLLDTHPALAGTDEIVMPYVTECFRARWEG</sequence>
<evidence type="ECO:0000259" key="4">
    <source>
        <dbReference type="Pfam" id="PF08241"/>
    </source>
</evidence>
<dbReference type="Gene3D" id="3.40.50.150">
    <property type="entry name" value="Vaccinia Virus protein VP39"/>
    <property type="match status" value="1"/>
</dbReference>
<dbReference type="GO" id="GO:0008168">
    <property type="term" value="F:methyltransferase activity"/>
    <property type="evidence" value="ECO:0007669"/>
    <property type="project" value="UniProtKB-KW"/>
</dbReference>
<feature type="domain" description="Methyltransferase type 11" evidence="4">
    <location>
        <begin position="44"/>
        <end position="132"/>
    </location>
</feature>
<dbReference type="SUPFAM" id="SSF53335">
    <property type="entry name" value="S-adenosyl-L-methionine-dependent methyltransferases"/>
    <property type="match status" value="1"/>
</dbReference>
<evidence type="ECO:0000313" key="6">
    <source>
        <dbReference type="Proteomes" id="UP001499895"/>
    </source>
</evidence>